<reference evidence="3" key="1">
    <citation type="journal article" date="2011" name="Am. J. Physiol. Regul. Integr. Comp. Physiol.">
        <title>Elevated seawater PCO2 differentially affects branchial acid-base transporters over the course of development in the cephalopod Sepia officinalis.</title>
        <authorList>
            <person name="Hu M.Y."/>
            <person name="Tseng Y.C."/>
            <person name="Stumpp M."/>
            <person name="Gutowska M.A."/>
            <person name="Kiko R."/>
            <person name="Lucassen M."/>
            <person name="Melzner F."/>
        </authorList>
    </citation>
    <scope>NUCLEOTIDE SEQUENCE</scope>
</reference>
<dbReference type="AlphaFoldDB" id="F6JYC7"/>
<protein>
    <submittedName>
        <fullName evidence="3">Superoxide dismutase</fullName>
    </submittedName>
</protein>
<name>F6JYC7_SEPOF</name>
<dbReference type="PANTHER" id="PTHR10003">
    <property type="entry name" value="SUPEROXIDE DISMUTASE CU-ZN -RELATED"/>
    <property type="match status" value="1"/>
</dbReference>
<dbReference type="InterPro" id="IPR024134">
    <property type="entry name" value="SOD_Cu/Zn_/chaperone"/>
</dbReference>
<feature type="non-terminal residue" evidence="3">
    <location>
        <position position="113"/>
    </location>
</feature>
<feature type="region of interest" description="Disordered" evidence="1">
    <location>
        <begin position="76"/>
        <end position="97"/>
    </location>
</feature>
<evidence type="ECO:0000259" key="2">
    <source>
        <dbReference type="Pfam" id="PF00080"/>
    </source>
</evidence>
<dbReference type="Pfam" id="PF00080">
    <property type="entry name" value="Sod_Cu"/>
    <property type="match status" value="1"/>
</dbReference>
<feature type="non-terminal residue" evidence="3">
    <location>
        <position position="1"/>
    </location>
</feature>
<proteinExistence type="evidence at transcript level"/>
<dbReference type="InterPro" id="IPR036423">
    <property type="entry name" value="SOD-like_Cu/Zn_dom_sf"/>
</dbReference>
<dbReference type="Gene3D" id="2.60.40.200">
    <property type="entry name" value="Superoxide dismutase, copper/zinc binding domain"/>
    <property type="match status" value="1"/>
</dbReference>
<dbReference type="SUPFAM" id="SSF49329">
    <property type="entry name" value="Cu,Zn superoxide dismutase-like"/>
    <property type="match status" value="1"/>
</dbReference>
<dbReference type="PRINTS" id="PR00068">
    <property type="entry name" value="CUZNDISMTASE"/>
</dbReference>
<dbReference type="InterPro" id="IPR018152">
    <property type="entry name" value="SOD_Cu/Zn_BS"/>
</dbReference>
<dbReference type="InterPro" id="IPR001424">
    <property type="entry name" value="SOD_Cu_Zn_dom"/>
</dbReference>
<organism evidence="3">
    <name type="scientific">Sepia officinalis</name>
    <name type="common">Common cuttlefish</name>
    <dbReference type="NCBI Taxonomy" id="6610"/>
    <lineage>
        <taxon>Eukaryota</taxon>
        <taxon>Metazoa</taxon>
        <taxon>Spiralia</taxon>
        <taxon>Lophotrochozoa</taxon>
        <taxon>Mollusca</taxon>
        <taxon>Cephalopoda</taxon>
        <taxon>Coleoidea</taxon>
        <taxon>Decapodiformes</taxon>
        <taxon>Sepiida</taxon>
        <taxon>Sepiina</taxon>
        <taxon>Sepiidae</taxon>
        <taxon>Sepia</taxon>
    </lineage>
</organism>
<evidence type="ECO:0000313" key="3">
    <source>
        <dbReference type="EMBL" id="AEE87265.1"/>
    </source>
</evidence>
<dbReference type="PROSITE" id="PS00332">
    <property type="entry name" value="SOD_CU_ZN_2"/>
    <property type="match status" value="1"/>
</dbReference>
<dbReference type="GO" id="GO:0006801">
    <property type="term" value="P:superoxide metabolic process"/>
    <property type="evidence" value="ECO:0007669"/>
    <property type="project" value="InterPro"/>
</dbReference>
<accession>F6JYC7</accession>
<sequence>HEGSDMSKNCDSLGGHFNPHGVNHGSRHSMVRHRHVGDWSNLICDSENKVDDKFYESLSTLSGSHSIMNRSIVIHAGTDDHGKGSNPKSKKTGDAGKRLACCIIKKKTDSEPH</sequence>
<dbReference type="GO" id="GO:0005507">
    <property type="term" value="F:copper ion binding"/>
    <property type="evidence" value="ECO:0007669"/>
    <property type="project" value="InterPro"/>
</dbReference>
<dbReference type="EMBL" id="HM157275">
    <property type="protein sequence ID" value="AEE87265.1"/>
    <property type="molecule type" value="mRNA"/>
</dbReference>
<feature type="domain" description="Superoxide dismutase copper/zinc binding" evidence="2">
    <location>
        <begin position="1"/>
        <end position="104"/>
    </location>
</feature>
<evidence type="ECO:0000256" key="1">
    <source>
        <dbReference type="SAM" id="MobiDB-lite"/>
    </source>
</evidence>